<dbReference type="EMBL" id="JAVHJL010000003">
    <property type="protein sequence ID" value="KAK6506765.1"/>
    <property type="molecule type" value="Genomic_DNA"/>
</dbReference>
<keyword evidence="3" id="KW-1185">Reference proteome</keyword>
<reference evidence="2 3" key="1">
    <citation type="submission" date="2023-08" db="EMBL/GenBank/DDBJ databases">
        <authorList>
            <person name="Palmer J.M."/>
        </authorList>
    </citation>
    <scope>NUCLEOTIDE SEQUENCE [LARGE SCALE GENOMIC DNA]</scope>
    <source>
        <strain evidence="2 3">TWF481</strain>
    </source>
</reference>
<organism evidence="2 3">
    <name type="scientific">Arthrobotrys musiformis</name>
    <dbReference type="NCBI Taxonomy" id="47236"/>
    <lineage>
        <taxon>Eukaryota</taxon>
        <taxon>Fungi</taxon>
        <taxon>Dikarya</taxon>
        <taxon>Ascomycota</taxon>
        <taxon>Pezizomycotina</taxon>
        <taxon>Orbiliomycetes</taxon>
        <taxon>Orbiliales</taxon>
        <taxon>Orbiliaceae</taxon>
        <taxon>Arthrobotrys</taxon>
    </lineage>
</organism>
<sequence>MKGIYITLAALIAAAFAAPPVARSEAATLFSKRVCTPPTNCELITGCEYCCLDEVRPNGARCHLHLHDGEAEDCTYDGVPSAGVEWHCDDEHTDPN</sequence>
<keyword evidence="1" id="KW-0732">Signal</keyword>
<proteinExistence type="predicted"/>
<feature type="chain" id="PRO_5043990257" evidence="1">
    <location>
        <begin position="18"/>
        <end position="96"/>
    </location>
</feature>
<gene>
    <name evidence="2" type="ORF">TWF481_005225</name>
</gene>
<dbReference type="AlphaFoldDB" id="A0AAV9WDU2"/>
<comment type="caution">
    <text evidence="2">The sequence shown here is derived from an EMBL/GenBank/DDBJ whole genome shotgun (WGS) entry which is preliminary data.</text>
</comment>
<evidence type="ECO:0000313" key="3">
    <source>
        <dbReference type="Proteomes" id="UP001370758"/>
    </source>
</evidence>
<name>A0AAV9WDU2_9PEZI</name>
<dbReference type="Proteomes" id="UP001370758">
    <property type="component" value="Unassembled WGS sequence"/>
</dbReference>
<evidence type="ECO:0000313" key="2">
    <source>
        <dbReference type="EMBL" id="KAK6506765.1"/>
    </source>
</evidence>
<feature type="signal peptide" evidence="1">
    <location>
        <begin position="1"/>
        <end position="17"/>
    </location>
</feature>
<accession>A0AAV9WDU2</accession>
<protein>
    <submittedName>
        <fullName evidence="2">Uncharacterized protein</fullName>
    </submittedName>
</protein>
<evidence type="ECO:0000256" key="1">
    <source>
        <dbReference type="SAM" id="SignalP"/>
    </source>
</evidence>